<dbReference type="RefSeq" id="WP_151699869.1">
    <property type="nucleotide sequence ID" value="NZ_CP031223.1"/>
</dbReference>
<evidence type="ECO:0000313" key="7">
    <source>
        <dbReference type="Proteomes" id="UP000325517"/>
    </source>
</evidence>
<dbReference type="InterPro" id="IPR010652">
    <property type="entry name" value="DUF1232"/>
</dbReference>
<reference evidence="6 7" key="1">
    <citation type="submission" date="2018-07" db="EMBL/GenBank/DDBJ databases">
        <title>Complete genome sequence of Psychrobacillus sp. PB01, isolated from iceberg, and comparative genome analysis of Psychrobacillus strains.</title>
        <authorList>
            <person name="Lee P.C."/>
        </authorList>
    </citation>
    <scope>NUCLEOTIDE SEQUENCE [LARGE SCALE GENOMIC DNA]</scope>
    <source>
        <strain evidence="6 7">PB01</strain>
    </source>
</reference>
<evidence type="ECO:0000256" key="2">
    <source>
        <dbReference type="ARBA" id="ARBA00022692"/>
    </source>
</evidence>
<evidence type="ECO:0000256" key="3">
    <source>
        <dbReference type="ARBA" id="ARBA00022989"/>
    </source>
</evidence>
<evidence type="ECO:0000313" key="6">
    <source>
        <dbReference type="EMBL" id="QFF98938.1"/>
    </source>
</evidence>
<dbReference type="Proteomes" id="UP000325517">
    <property type="component" value="Chromosome"/>
</dbReference>
<feature type="domain" description="DUF1232" evidence="5">
    <location>
        <begin position="68"/>
        <end position="104"/>
    </location>
</feature>
<proteinExistence type="predicted"/>
<dbReference type="Pfam" id="PF06803">
    <property type="entry name" value="DUF1232"/>
    <property type="match status" value="1"/>
</dbReference>
<dbReference type="OrthoDB" id="9793277at2"/>
<organism evidence="6 7">
    <name type="scientific">Psychrobacillus glaciei</name>
    <dbReference type="NCBI Taxonomy" id="2283160"/>
    <lineage>
        <taxon>Bacteria</taxon>
        <taxon>Bacillati</taxon>
        <taxon>Bacillota</taxon>
        <taxon>Bacilli</taxon>
        <taxon>Bacillales</taxon>
        <taxon>Bacillaceae</taxon>
        <taxon>Psychrobacillus</taxon>
    </lineage>
</organism>
<keyword evidence="3" id="KW-1133">Transmembrane helix</keyword>
<evidence type="ECO:0000256" key="1">
    <source>
        <dbReference type="ARBA" id="ARBA00004127"/>
    </source>
</evidence>
<keyword evidence="4" id="KW-0472">Membrane</keyword>
<keyword evidence="7" id="KW-1185">Reference proteome</keyword>
<protein>
    <submittedName>
        <fullName evidence="6">DUF1232 domain-containing protein</fullName>
    </submittedName>
</protein>
<dbReference type="GO" id="GO:0012505">
    <property type="term" value="C:endomembrane system"/>
    <property type="evidence" value="ECO:0007669"/>
    <property type="project" value="UniProtKB-SubCell"/>
</dbReference>
<dbReference type="EMBL" id="CP031223">
    <property type="protein sequence ID" value="QFF98938.1"/>
    <property type="molecule type" value="Genomic_DNA"/>
</dbReference>
<keyword evidence="2" id="KW-0812">Transmembrane</keyword>
<sequence length="163" mass="18524">MEIDLKRDLPTYEQQRDFYEKLRLRISDFLSTKSGKKSKLAPYLLFAPDLFHLLIKAMLDNRIDIKSKTLIGSGILYFISPIDLLPEGLIGPGGFIDDIIVATFIINMLLNKFSPEIIEKHWVGDMKLLDALKKISETSNTLLGKIPARSLLSRFIKKSTKNA</sequence>
<dbReference type="KEGG" id="psyo:PB01_08895"/>
<accession>A0A5J6SM17</accession>
<dbReference type="AlphaFoldDB" id="A0A5J6SM17"/>
<evidence type="ECO:0000256" key="4">
    <source>
        <dbReference type="ARBA" id="ARBA00023136"/>
    </source>
</evidence>
<evidence type="ECO:0000259" key="5">
    <source>
        <dbReference type="Pfam" id="PF06803"/>
    </source>
</evidence>
<name>A0A5J6SM17_9BACI</name>
<comment type="subcellular location">
    <subcellularLocation>
        <location evidence="1">Endomembrane system</location>
        <topology evidence="1">Multi-pass membrane protein</topology>
    </subcellularLocation>
</comment>
<gene>
    <name evidence="6" type="ORF">PB01_08895</name>
</gene>